<dbReference type="Proteomes" id="UP000663865">
    <property type="component" value="Unassembled WGS sequence"/>
</dbReference>
<dbReference type="EMBL" id="CAJNYV010002828">
    <property type="protein sequence ID" value="CAF3505841.1"/>
    <property type="molecule type" value="Genomic_DNA"/>
</dbReference>
<evidence type="ECO:0000313" key="1">
    <source>
        <dbReference type="EMBL" id="CAF3192327.1"/>
    </source>
</evidence>
<evidence type="ECO:0000313" key="3">
    <source>
        <dbReference type="EMBL" id="CAF3505841.1"/>
    </source>
</evidence>
<evidence type="ECO:0000313" key="4">
    <source>
        <dbReference type="Proteomes" id="UP000663865"/>
    </source>
</evidence>
<dbReference type="Proteomes" id="UP000663825">
    <property type="component" value="Unassembled WGS sequence"/>
</dbReference>
<proteinExistence type="predicted"/>
<gene>
    <name evidence="2" type="ORF">FME351_LOCUS11229</name>
    <name evidence="3" type="ORF">KIK155_LOCUS16060</name>
    <name evidence="1" type="ORF">TIS948_LOCUS12043</name>
</gene>
<accession>A0A818HCF8</accession>
<dbReference type="EMBL" id="CAJNYU010001281">
    <property type="protein sequence ID" value="CAF3424522.1"/>
    <property type="molecule type" value="Genomic_DNA"/>
</dbReference>
<sequence length="163" mass="18548">MHLVFKHKVIRLVADSSANNMHAFKDFVIPGFVHYFDKNDNDNMSDEDSDANSNDGTVSDEYEYLPNLCSTTPYYTTDNDALTQEFLILDSFRRLLDHNEVFRIPCFAPTIQLAVRDELKETKSILSSLEKVSAIAKLSHTSTKFAEKLEVINLSIPRAVVTR</sequence>
<comment type="caution">
    <text evidence="3">The sequence shown here is derived from an EMBL/GenBank/DDBJ whole genome shotgun (WGS) entry which is preliminary data.</text>
</comment>
<evidence type="ECO:0000313" key="2">
    <source>
        <dbReference type="EMBL" id="CAF3424522.1"/>
    </source>
</evidence>
<dbReference type="OrthoDB" id="1607513at2759"/>
<dbReference type="EMBL" id="CAJNXB010001764">
    <property type="protein sequence ID" value="CAF3192327.1"/>
    <property type="molecule type" value="Genomic_DNA"/>
</dbReference>
<organism evidence="3 4">
    <name type="scientific">Rotaria socialis</name>
    <dbReference type="NCBI Taxonomy" id="392032"/>
    <lineage>
        <taxon>Eukaryota</taxon>
        <taxon>Metazoa</taxon>
        <taxon>Spiralia</taxon>
        <taxon>Gnathifera</taxon>
        <taxon>Rotifera</taxon>
        <taxon>Eurotatoria</taxon>
        <taxon>Bdelloidea</taxon>
        <taxon>Philodinida</taxon>
        <taxon>Philodinidae</taxon>
        <taxon>Rotaria</taxon>
    </lineage>
</organism>
<dbReference type="Proteomes" id="UP000663869">
    <property type="component" value="Unassembled WGS sequence"/>
</dbReference>
<protein>
    <submittedName>
        <fullName evidence="3">Uncharacterized protein</fullName>
    </submittedName>
</protein>
<name>A0A818HCF8_9BILA</name>
<dbReference type="AlphaFoldDB" id="A0A818HCF8"/>
<reference evidence="3" key="1">
    <citation type="submission" date="2021-02" db="EMBL/GenBank/DDBJ databases">
        <authorList>
            <person name="Nowell W R."/>
        </authorList>
    </citation>
    <scope>NUCLEOTIDE SEQUENCE</scope>
</reference>